<evidence type="ECO:0000256" key="5">
    <source>
        <dbReference type="ARBA" id="ARBA00022777"/>
    </source>
</evidence>
<accession>A0A8E2APD6</accession>
<comment type="similarity">
    <text evidence="10">Belongs to the protein kinase superfamily.</text>
</comment>
<dbReference type="PROSITE" id="PS00107">
    <property type="entry name" value="PROTEIN_KINASE_ATP"/>
    <property type="match status" value="1"/>
</dbReference>
<dbReference type="EMBL" id="KV722555">
    <property type="protein sequence ID" value="OCH85925.1"/>
    <property type="molecule type" value="Genomic_DNA"/>
</dbReference>
<feature type="binding site" evidence="9">
    <location>
        <position position="39"/>
    </location>
    <ligand>
        <name>ATP</name>
        <dbReference type="ChEBI" id="CHEBI:30616"/>
    </ligand>
</feature>
<dbReference type="EC" id="2.7.11.1" evidence="1"/>
<dbReference type="GO" id="GO:0004674">
    <property type="term" value="F:protein serine/threonine kinase activity"/>
    <property type="evidence" value="ECO:0007669"/>
    <property type="project" value="UniProtKB-KW"/>
</dbReference>
<evidence type="ECO:0000256" key="10">
    <source>
        <dbReference type="RuleBase" id="RU000304"/>
    </source>
</evidence>
<dbReference type="InterPro" id="IPR017441">
    <property type="entry name" value="Protein_kinase_ATP_BS"/>
</dbReference>
<dbReference type="PROSITE" id="PS00108">
    <property type="entry name" value="PROTEIN_KINASE_ST"/>
    <property type="match status" value="1"/>
</dbReference>
<dbReference type="GO" id="GO:0005737">
    <property type="term" value="C:cytoplasm"/>
    <property type="evidence" value="ECO:0007669"/>
    <property type="project" value="TreeGrafter"/>
</dbReference>
<evidence type="ECO:0000256" key="4">
    <source>
        <dbReference type="ARBA" id="ARBA00022741"/>
    </source>
</evidence>
<dbReference type="OrthoDB" id="541276at2759"/>
<dbReference type="InterPro" id="IPR008271">
    <property type="entry name" value="Ser/Thr_kinase_AS"/>
</dbReference>
<dbReference type="Pfam" id="PF00069">
    <property type="entry name" value="Pkinase"/>
    <property type="match status" value="1"/>
</dbReference>
<evidence type="ECO:0000313" key="13">
    <source>
        <dbReference type="Proteomes" id="UP000250043"/>
    </source>
</evidence>
<evidence type="ECO:0000256" key="9">
    <source>
        <dbReference type="PROSITE-ProRule" id="PRU10141"/>
    </source>
</evidence>
<sequence length="271" mass="30815">RYMLDEVLGEGTYGVVYRGLDCASSKDAPEYRAVKIVCKNVPERPGVYPLLQREIELHSDVSDHPNILTLHDTAESNDYVVFLLEYCPGGDLFTQLVVNRIFIGNDDLVKKVFVQMLDAVHHCHENGIFHRDLKPENILCDKDGSHVYLADFGLATDKALSNNHGCGTPMYISPECIGKRYGYAPYWTRASDIWSLGVILCNMIADSNPWNHPTSKDPTYQEFLKDPFYFYRALPISPEAAVILERVFDPNPRSRISIPELRMAVLRIQTF</sequence>
<keyword evidence="6 9" id="KW-0067">ATP-binding</keyword>
<proteinExistence type="inferred from homology"/>
<evidence type="ECO:0000256" key="6">
    <source>
        <dbReference type="ARBA" id="ARBA00022840"/>
    </source>
</evidence>
<dbReference type="PANTHER" id="PTHR43895:SF32">
    <property type="entry name" value="SERINE_THREONINE-PROTEIN KINASE CHK1"/>
    <property type="match status" value="1"/>
</dbReference>
<dbReference type="PROSITE" id="PS50011">
    <property type="entry name" value="PROTEIN_KINASE_DOM"/>
    <property type="match status" value="1"/>
</dbReference>
<feature type="non-terminal residue" evidence="12">
    <location>
        <position position="271"/>
    </location>
</feature>
<feature type="domain" description="Protein kinase" evidence="11">
    <location>
        <begin position="2"/>
        <end position="271"/>
    </location>
</feature>
<dbReference type="InterPro" id="IPR011009">
    <property type="entry name" value="Kinase-like_dom_sf"/>
</dbReference>
<dbReference type="AlphaFoldDB" id="A0A8E2APD6"/>
<evidence type="ECO:0000256" key="1">
    <source>
        <dbReference type="ARBA" id="ARBA00012513"/>
    </source>
</evidence>
<evidence type="ECO:0000313" key="12">
    <source>
        <dbReference type="EMBL" id="OCH85925.1"/>
    </source>
</evidence>
<comment type="catalytic activity">
    <reaction evidence="8">
        <text>L-seryl-[protein] + ATP = O-phospho-L-seryl-[protein] + ADP + H(+)</text>
        <dbReference type="Rhea" id="RHEA:17989"/>
        <dbReference type="Rhea" id="RHEA-COMP:9863"/>
        <dbReference type="Rhea" id="RHEA-COMP:11604"/>
        <dbReference type="ChEBI" id="CHEBI:15378"/>
        <dbReference type="ChEBI" id="CHEBI:29999"/>
        <dbReference type="ChEBI" id="CHEBI:30616"/>
        <dbReference type="ChEBI" id="CHEBI:83421"/>
        <dbReference type="ChEBI" id="CHEBI:456216"/>
        <dbReference type="EC" id="2.7.11.1"/>
    </reaction>
</comment>
<dbReference type="GO" id="GO:0007095">
    <property type="term" value="P:mitotic G2 DNA damage checkpoint signaling"/>
    <property type="evidence" value="ECO:0007669"/>
    <property type="project" value="TreeGrafter"/>
</dbReference>
<dbReference type="PANTHER" id="PTHR43895">
    <property type="entry name" value="CALCIUM/CALMODULIN-DEPENDENT PROTEIN KINASE KINASE-RELATED"/>
    <property type="match status" value="1"/>
</dbReference>
<keyword evidence="5 12" id="KW-0418">Kinase</keyword>
<keyword evidence="4 9" id="KW-0547">Nucleotide-binding</keyword>
<dbReference type="SUPFAM" id="SSF56112">
    <property type="entry name" value="Protein kinase-like (PK-like)"/>
    <property type="match status" value="1"/>
</dbReference>
<name>A0A8E2APD6_9APHY</name>
<protein>
    <recommendedName>
        <fullName evidence="1">non-specific serine/threonine protein kinase</fullName>
        <ecNumber evidence="1">2.7.11.1</ecNumber>
    </recommendedName>
</protein>
<dbReference type="Proteomes" id="UP000250043">
    <property type="component" value="Unassembled WGS sequence"/>
</dbReference>
<evidence type="ECO:0000256" key="3">
    <source>
        <dbReference type="ARBA" id="ARBA00022679"/>
    </source>
</evidence>
<dbReference type="GO" id="GO:0005634">
    <property type="term" value="C:nucleus"/>
    <property type="evidence" value="ECO:0007669"/>
    <property type="project" value="TreeGrafter"/>
</dbReference>
<dbReference type="InterPro" id="IPR000719">
    <property type="entry name" value="Prot_kinase_dom"/>
</dbReference>
<evidence type="ECO:0000256" key="7">
    <source>
        <dbReference type="ARBA" id="ARBA00047899"/>
    </source>
</evidence>
<evidence type="ECO:0000256" key="8">
    <source>
        <dbReference type="ARBA" id="ARBA00048679"/>
    </source>
</evidence>
<comment type="catalytic activity">
    <reaction evidence="7">
        <text>L-threonyl-[protein] + ATP = O-phospho-L-threonyl-[protein] + ADP + H(+)</text>
        <dbReference type="Rhea" id="RHEA:46608"/>
        <dbReference type="Rhea" id="RHEA-COMP:11060"/>
        <dbReference type="Rhea" id="RHEA-COMP:11605"/>
        <dbReference type="ChEBI" id="CHEBI:15378"/>
        <dbReference type="ChEBI" id="CHEBI:30013"/>
        <dbReference type="ChEBI" id="CHEBI:30616"/>
        <dbReference type="ChEBI" id="CHEBI:61977"/>
        <dbReference type="ChEBI" id="CHEBI:456216"/>
        <dbReference type="EC" id="2.7.11.1"/>
    </reaction>
</comment>
<dbReference type="SMART" id="SM00220">
    <property type="entry name" value="S_TKc"/>
    <property type="match status" value="1"/>
</dbReference>
<reference evidence="12 13" key="1">
    <citation type="submission" date="2016-07" db="EMBL/GenBank/DDBJ databases">
        <title>Draft genome of the white-rot fungus Obba rivulosa 3A-2.</title>
        <authorList>
            <consortium name="DOE Joint Genome Institute"/>
            <person name="Miettinen O."/>
            <person name="Riley R."/>
            <person name="Acob R."/>
            <person name="Barry K."/>
            <person name="Cullen D."/>
            <person name="De Vries R."/>
            <person name="Hainaut M."/>
            <person name="Hatakka A."/>
            <person name="Henrissat B."/>
            <person name="Hilden K."/>
            <person name="Kuo R."/>
            <person name="Labutti K."/>
            <person name="Lipzen A."/>
            <person name="Makela M.R."/>
            <person name="Sandor L."/>
            <person name="Spatafora J.W."/>
            <person name="Grigoriev I.V."/>
            <person name="Hibbett D.S."/>
        </authorList>
    </citation>
    <scope>NUCLEOTIDE SEQUENCE [LARGE SCALE GENOMIC DNA]</scope>
    <source>
        <strain evidence="12 13">3A-2</strain>
    </source>
</reference>
<dbReference type="GO" id="GO:0005524">
    <property type="term" value="F:ATP binding"/>
    <property type="evidence" value="ECO:0007669"/>
    <property type="project" value="UniProtKB-UniRule"/>
</dbReference>
<gene>
    <name evidence="12" type="ORF">OBBRIDRAFT_696720</name>
</gene>
<feature type="non-terminal residue" evidence="12">
    <location>
        <position position="1"/>
    </location>
</feature>
<dbReference type="GO" id="GO:0035861">
    <property type="term" value="C:site of double-strand break"/>
    <property type="evidence" value="ECO:0007669"/>
    <property type="project" value="TreeGrafter"/>
</dbReference>
<keyword evidence="2 10" id="KW-0723">Serine/threonine-protein kinase</keyword>
<evidence type="ECO:0000256" key="2">
    <source>
        <dbReference type="ARBA" id="ARBA00022527"/>
    </source>
</evidence>
<keyword evidence="13" id="KW-1185">Reference proteome</keyword>
<evidence type="ECO:0000259" key="11">
    <source>
        <dbReference type="PROSITE" id="PS50011"/>
    </source>
</evidence>
<keyword evidence="3" id="KW-0808">Transferase</keyword>
<organism evidence="12 13">
    <name type="scientific">Obba rivulosa</name>
    <dbReference type="NCBI Taxonomy" id="1052685"/>
    <lineage>
        <taxon>Eukaryota</taxon>
        <taxon>Fungi</taxon>
        <taxon>Dikarya</taxon>
        <taxon>Basidiomycota</taxon>
        <taxon>Agaricomycotina</taxon>
        <taxon>Agaricomycetes</taxon>
        <taxon>Polyporales</taxon>
        <taxon>Gelatoporiaceae</taxon>
        <taxon>Obba</taxon>
    </lineage>
</organism>
<dbReference type="Gene3D" id="1.10.510.10">
    <property type="entry name" value="Transferase(Phosphotransferase) domain 1"/>
    <property type="match status" value="1"/>
</dbReference>